<dbReference type="InterPro" id="IPR003599">
    <property type="entry name" value="Ig_sub"/>
</dbReference>
<dbReference type="GO" id="GO:0016020">
    <property type="term" value="C:membrane"/>
    <property type="evidence" value="ECO:0007669"/>
    <property type="project" value="UniProtKB-SubCell"/>
</dbReference>
<dbReference type="SMART" id="SM00406">
    <property type="entry name" value="IGv"/>
    <property type="match status" value="1"/>
</dbReference>
<accession>A0A8C4SIV0</accession>
<dbReference type="Gene3D" id="2.60.40.10">
    <property type="entry name" value="Immunoglobulins"/>
    <property type="match status" value="1"/>
</dbReference>
<dbReference type="InterPro" id="IPR036179">
    <property type="entry name" value="Ig-like_dom_sf"/>
</dbReference>
<evidence type="ECO:0000313" key="10">
    <source>
        <dbReference type="Proteomes" id="UP000694620"/>
    </source>
</evidence>
<evidence type="ECO:0000256" key="7">
    <source>
        <dbReference type="SAM" id="SignalP"/>
    </source>
</evidence>
<proteinExistence type="predicted"/>
<evidence type="ECO:0000256" key="5">
    <source>
        <dbReference type="ARBA" id="ARBA00023170"/>
    </source>
</evidence>
<dbReference type="SUPFAM" id="SSF48726">
    <property type="entry name" value="Immunoglobulin"/>
    <property type="match status" value="1"/>
</dbReference>
<dbReference type="SMART" id="SM00409">
    <property type="entry name" value="IG"/>
    <property type="match status" value="1"/>
</dbReference>
<dbReference type="InterPro" id="IPR013106">
    <property type="entry name" value="Ig_V-set"/>
</dbReference>
<dbReference type="InterPro" id="IPR007110">
    <property type="entry name" value="Ig-like_dom"/>
</dbReference>
<organism evidence="9 10">
    <name type="scientific">Erpetoichthys calabaricus</name>
    <name type="common">Rope fish</name>
    <name type="synonym">Calamoichthys calabaricus</name>
    <dbReference type="NCBI Taxonomy" id="27687"/>
    <lineage>
        <taxon>Eukaryota</taxon>
        <taxon>Metazoa</taxon>
        <taxon>Chordata</taxon>
        <taxon>Craniata</taxon>
        <taxon>Vertebrata</taxon>
        <taxon>Euteleostomi</taxon>
        <taxon>Actinopterygii</taxon>
        <taxon>Polypteriformes</taxon>
        <taxon>Polypteridae</taxon>
        <taxon>Erpetoichthys</taxon>
    </lineage>
</organism>
<feature type="signal peptide" evidence="7">
    <location>
        <begin position="1"/>
        <end position="25"/>
    </location>
</feature>
<feature type="chain" id="PRO_5034041463" description="Ig-like domain-containing protein" evidence="7">
    <location>
        <begin position="26"/>
        <end position="133"/>
    </location>
</feature>
<feature type="domain" description="Ig-like" evidence="8">
    <location>
        <begin position="32"/>
        <end position="132"/>
    </location>
</feature>
<evidence type="ECO:0000259" key="8">
    <source>
        <dbReference type="PROSITE" id="PS50835"/>
    </source>
</evidence>
<reference evidence="9" key="2">
    <citation type="submission" date="2025-08" db="UniProtKB">
        <authorList>
            <consortium name="Ensembl"/>
        </authorList>
    </citation>
    <scope>IDENTIFICATION</scope>
</reference>
<name>A0A8C4SIV0_ERPCA</name>
<dbReference type="Proteomes" id="UP000694620">
    <property type="component" value="Chromosome 12"/>
</dbReference>
<dbReference type="InterPro" id="IPR051117">
    <property type="entry name" value="TRG_var/const_region"/>
</dbReference>
<evidence type="ECO:0000256" key="2">
    <source>
        <dbReference type="ARBA" id="ARBA00022692"/>
    </source>
</evidence>
<evidence type="ECO:0000256" key="1">
    <source>
        <dbReference type="ARBA" id="ARBA00004370"/>
    </source>
</evidence>
<dbReference type="Pfam" id="PF07686">
    <property type="entry name" value="V-set"/>
    <property type="match status" value="1"/>
</dbReference>
<keyword evidence="10" id="KW-1185">Reference proteome</keyword>
<evidence type="ECO:0000256" key="4">
    <source>
        <dbReference type="ARBA" id="ARBA00023136"/>
    </source>
</evidence>
<dbReference type="GeneTree" id="ENSGT00940000165634"/>
<evidence type="ECO:0000256" key="6">
    <source>
        <dbReference type="ARBA" id="ARBA00023319"/>
    </source>
</evidence>
<reference evidence="9" key="1">
    <citation type="submission" date="2021-06" db="EMBL/GenBank/DDBJ databases">
        <authorList>
            <consortium name="Wellcome Sanger Institute Data Sharing"/>
        </authorList>
    </citation>
    <scope>NUCLEOTIDE SEQUENCE [LARGE SCALE GENOMIC DNA]</scope>
</reference>
<reference evidence="9" key="3">
    <citation type="submission" date="2025-09" db="UniProtKB">
        <authorList>
            <consortium name="Ensembl"/>
        </authorList>
    </citation>
    <scope>IDENTIFICATION</scope>
</reference>
<keyword evidence="3" id="KW-1133">Transmembrane helix</keyword>
<dbReference type="InterPro" id="IPR013783">
    <property type="entry name" value="Ig-like_fold"/>
</dbReference>
<dbReference type="PROSITE" id="PS50835">
    <property type="entry name" value="IG_LIKE"/>
    <property type="match status" value="1"/>
</dbReference>
<dbReference type="AlphaFoldDB" id="A0A8C4SIV0"/>
<dbReference type="PANTHER" id="PTHR19256">
    <property type="entry name" value="T-CELL RECEPTOR GAMMA CHAIN"/>
    <property type="match status" value="1"/>
</dbReference>
<keyword evidence="4" id="KW-0472">Membrane</keyword>
<dbReference type="CDD" id="cd00099">
    <property type="entry name" value="IgV"/>
    <property type="match status" value="1"/>
</dbReference>
<keyword evidence="2" id="KW-0812">Transmembrane</keyword>
<keyword evidence="6" id="KW-0393">Immunoglobulin domain</keyword>
<evidence type="ECO:0000256" key="3">
    <source>
        <dbReference type="ARBA" id="ARBA00022989"/>
    </source>
</evidence>
<dbReference type="Ensembl" id="ENSECRT00000017429.1">
    <property type="protein sequence ID" value="ENSECRP00000017101.1"/>
    <property type="gene ID" value="ENSECRG00000011391.1"/>
</dbReference>
<sequence length="133" mass="14933">MWTAVKMDMLVVLCCLALWVTYSSGQKVLTQPAIVSLGLRKTATLDCNVQRDENYVSWLKQVPGSPPQHILRFYHSNSAPDEYGTGFSSSRFTSKAKSNKIDYQLIISDVEASDSAVYYCYTWDSSVSAWVSQ</sequence>
<protein>
    <recommendedName>
        <fullName evidence="8">Ig-like domain-containing protein</fullName>
    </recommendedName>
</protein>
<evidence type="ECO:0000313" key="9">
    <source>
        <dbReference type="Ensembl" id="ENSECRP00000017101.1"/>
    </source>
</evidence>
<comment type="subcellular location">
    <subcellularLocation>
        <location evidence="1">Membrane</location>
    </subcellularLocation>
</comment>
<dbReference type="PANTHER" id="PTHR19256:SF65">
    <property type="entry name" value="T CELL RECEPTOR GAMMA CONSTANT 1-RELATED"/>
    <property type="match status" value="1"/>
</dbReference>
<keyword evidence="5" id="KW-0675">Receptor</keyword>
<keyword evidence="7" id="KW-0732">Signal</keyword>